<dbReference type="Gene3D" id="1.10.10.10">
    <property type="entry name" value="Winged helix-like DNA-binding domain superfamily/Winged helix DNA-binding domain"/>
    <property type="match status" value="1"/>
</dbReference>
<dbReference type="InterPro" id="IPR011990">
    <property type="entry name" value="TPR-like_helical_dom_sf"/>
</dbReference>
<dbReference type="Pfam" id="PF13191">
    <property type="entry name" value="AAA_16"/>
    <property type="match status" value="1"/>
</dbReference>
<dbReference type="PANTHER" id="PTHR16305">
    <property type="entry name" value="TESTICULAR SOLUBLE ADENYLYL CYCLASE"/>
    <property type="match status" value="1"/>
</dbReference>
<feature type="region of interest" description="Disordered" evidence="3">
    <location>
        <begin position="1"/>
        <end position="132"/>
    </location>
</feature>
<dbReference type="InterPro" id="IPR016032">
    <property type="entry name" value="Sig_transdc_resp-reg_C-effctor"/>
</dbReference>
<comment type="caution">
    <text evidence="5">The sequence shown here is derived from an EMBL/GenBank/DDBJ whole genome shotgun (WGS) entry which is preliminary data.</text>
</comment>
<dbReference type="PRINTS" id="PR00038">
    <property type="entry name" value="HTHLUXR"/>
</dbReference>
<evidence type="ECO:0000259" key="4">
    <source>
        <dbReference type="PROSITE" id="PS50043"/>
    </source>
</evidence>
<dbReference type="GO" id="GO:0003677">
    <property type="term" value="F:DNA binding"/>
    <property type="evidence" value="ECO:0007669"/>
    <property type="project" value="InterPro"/>
</dbReference>
<dbReference type="InterPro" id="IPR027417">
    <property type="entry name" value="P-loop_NTPase"/>
</dbReference>
<accession>A0A3N0CH74</accession>
<dbReference type="SUPFAM" id="SSF46894">
    <property type="entry name" value="C-terminal effector domain of the bipartite response regulators"/>
    <property type="match status" value="1"/>
</dbReference>
<dbReference type="SUPFAM" id="SSF48452">
    <property type="entry name" value="TPR-like"/>
    <property type="match status" value="1"/>
</dbReference>
<dbReference type="InterPro" id="IPR036388">
    <property type="entry name" value="WH-like_DNA-bd_sf"/>
</dbReference>
<gene>
    <name evidence="5" type="ORF">EFK50_11405</name>
</gene>
<keyword evidence="6" id="KW-1185">Reference proteome</keyword>
<protein>
    <submittedName>
        <fullName evidence="5">LuxR family transcriptional regulator</fullName>
    </submittedName>
</protein>
<dbReference type="GO" id="GO:0005524">
    <property type="term" value="F:ATP binding"/>
    <property type="evidence" value="ECO:0007669"/>
    <property type="project" value="UniProtKB-KW"/>
</dbReference>
<dbReference type="GO" id="GO:0005737">
    <property type="term" value="C:cytoplasm"/>
    <property type="evidence" value="ECO:0007669"/>
    <property type="project" value="TreeGrafter"/>
</dbReference>
<dbReference type="Gene3D" id="1.25.40.10">
    <property type="entry name" value="Tetratricopeptide repeat domain"/>
    <property type="match status" value="1"/>
</dbReference>
<dbReference type="AlphaFoldDB" id="A0A3N0CH74"/>
<evidence type="ECO:0000313" key="5">
    <source>
        <dbReference type="EMBL" id="RNL62376.1"/>
    </source>
</evidence>
<evidence type="ECO:0000256" key="1">
    <source>
        <dbReference type="ARBA" id="ARBA00022741"/>
    </source>
</evidence>
<dbReference type="OrthoDB" id="3178131at2"/>
<dbReference type="InterPro" id="IPR041664">
    <property type="entry name" value="AAA_16"/>
</dbReference>
<feature type="region of interest" description="Disordered" evidence="3">
    <location>
        <begin position="183"/>
        <end position="206"/>
    </location>
</feature>
<dbReference type="PROSITE" id="PS50043">
    <property type="entry name" value="HTH_LUXR_2"/>
    <property type="match status" value="1"/>
</dbReference>
<dbReference type="SUPFAM" id="SSF52540">
    <property type="entry name" value="P-loop containing nucleoside triphosphate hydrolases"/>
    <property type="match status" value="1"/>
</dbReference>
<dbReference type="EMBL" id="RJSE01000007">
    <property type="protein sequence ID" value="RNL62376.1"/>
    <property type="molecule type" value="Genomic_DNA"/>
</dbReference>
<dbReference type="GO" id="GO:0006355">
    <property type="term" value="P:regulation of DNA-templated transcription"/>
    <property type="evidence" value="ECO:0007669"/>
    <property type="project" value="InterPro"/>
</dbReference>
<keyword evidence="2" id="KW-0067">ATP-binding</keyword>
<dbReference type="PANTHER" id="PTHR16305:SF35">
    <property type="entry name" value="TRANSCRIPTIONAL ACTIVATOR DOMAIN"/>
    <property type="match status" value="1"/>
</dbReference>
<dbReference type="Proteomes" id="UP000267128">
    <property type="component" value="Unassembled WGS sequence"/>
</dbReference>
<proteinExistence type="predicted"/>
<dbReference type="InterPro" id="IPR000792">
    <property type="entry name" value="Tscrpt_reg_LuxR_C"/>
</dbReference>
<keyword evidence="1" id="KW-0547">Nucleotide-binding</keyword>
<dbReference type="Pfam" id="PF00196">
    <property type="entry name" value="GerE"/>
    <property type="match status" value="1"/>
</dbReference>
<evidence type="ECO:0000256" key="2">
    <source>
        <dbReference type="ARBA" id="ARBA00022840"/>
    </source>
</evidence>
<dbReference type="PROSITE" id="PS00622">
    <property type="entry name" value="HTH_LUXR_1"/>
    <property type="match status" value="1"/>
</dbReference>
<sequence length="1152" mass="119506">MRRGARVRRDDGGAGGGRCRGQPSDLLPALLGQVRARPRRDRRPPAALRGPAAAAGAARARPRRAGRHRAPDDRLLPGGDRRLQALARGLGDGAGARGGDRRDPLTLRRRPARRHDLALGGGGPAREPGPGADVLPARADLLRLVRLRVADAGGRGGRRGGALLGGPLPAAAARAARRLSDLVAPGREAQRRRRNQPANSLWIPSAGNRRASTVGRVRPPLSASASRTLVERDLELGLLDGILTAAVGGRGGSARVLGPAGVGKTSLVRALGEHARDAGARSWLTSAGQLEARVPFGVVRRLLDEPVRAVTPEHRQALAAGPARLALHELWGGGGARAEPPAQGDMVHSLGWLLTDLVASGPVLLGVDDAQWADEESLLFLGSLRDRLPGLPVALVVSARDESVDRTPAMSALVADRDAVVLRLGPLSAAGVDAVLVQAWGSVPDGAAAAVLDVTGGNPFLVHALAGALADAPVVGADQVRAAVPASVVDLMVARLTGLSAAEQALARAIAVLDDTALPVAAALADDDVDAETADRLRRAGLLAEDGGLRFRHALLRSAVYAVIGPDVRDELHRRAARILAAQPGPDLSAAAAHLLASSGVGDPWAVGVLRQAAAAAIGVGAPQSAMALLQRAVAEPPPEDDLAEVLHELGLAQLRAFDPGCAQTLARAHALTPDPVLRALRALPLAAAYGFGGRHVDAADLLGSTLDEVRGGDRELELTLVATWAAVALLVPDRVAGARERLAEVADLPGATPAERLVLIQQVFVAASANEPAAKIGDLIGRVIGDGTASEQSMESGAWVWPRLFLGRIGEYDEVRRQTDTGLALAEANGSVAGMIAAHFVRALAEADAGRLPEAEQHFQAMLAHHDGGLLIQMLGHSGLAQTLARQGRVAEARAILDRFPAELDPATPVTGAALVWDARSQVCRAEGDDAGALAAAERLHALLGALGADSPTWVPWRPVAIDALRSLDRLPEARTLAEEHLAACEASGVRHLVGEAFCLLGSVTADPAEGIALARRGVEVLAESGSGLRAGAGELTLGALLRRDGAKAAAREHLRTAADLLDGAGAVPLADYARAELAATGVRLSRSDPRTLTPSERRVVELALAGSGNREIAARLHVTRKTVETHLSAAYRKLGIRSRDELTAGHLEPR</sequence>
<dbReference type="CDD" id="cd06170">
    <property type="entry name" value="LuxR_C_like"/>
    <property type="match status" value="1"/>
</dbReference>
<dbReference type="GO" id="GO:0004016">
    <property type="term" value="F:adenylate cyclase activity"/>
    <property type="evidence" value="ECO:0007669"/>
    <property type="project" value="TreeGrafter"/>
</dbReference>
<feature type="domain" description="HTH luxR-type" evidence="4">
    <location>
        <begin position="1087"/>
        <end position="1152"/>
    </location>
</feature>
<feature type="compositionally biased region" description="Low complexity" evidence="3">
    <location>
        <begin position="45"/>
        <end position="59"/>
    </location>
</feature>
<name>A0A3N0CH74_9ACTN</name>
<feature type="compositionally biased region" description="Basic and acidic residues" evidence="3">
    <location>
        <begin position="69"/>
        <end position="83"/>
    </location>
</feature>
<reference evidence="5 6" key="1">
    <citation type="submission" date="2018-11" db="EMBL/GenBank/DDBJ databases">
        <authorList>
            <person name="Li F."/>
        </authorList>
    </citation>
    <scope>NUCLEOTIDE SEQUENCE [LARGE SCALE GENOMIC DNA]</scope>
    <source>
        <strain evidence="5 6">Gsoil 097</strain>
    </source>
</reference>
<organism evidence="5 6">
    <name type="scientific">Nocardioides marmoriginsengisoli</name>
    <dbReference type="NCBI Taxonomy" id="661483"/>
    <lineage>
        <taxon>Bacteria</taxon>
        <taxon>Bacillati</taxon>
        <taxon>Actinomycetota</taxon>
        <taxon>Actinomycetes</taxon>
        <taxon>Propionibacteriales</taxon>
        <taxon>Nocardioidaceae</taxon>
        <taxon>Nocardioides</taxon>
    </lineage>
</organism>
<evidence type="ECO:0000256" key="3">
    <source>
        <dbReference type="SAM" id="MobiDB-lite"/>
    </source>
</evidence>
<evidence type="ECO:0000313" key="6">
    <source>
        <dbReference type="Proteomes" id="UP000267128"/>
    </source>
</evidence>
<dbReference type="SMART" id="SM00421">
    <property type="entry name" value="HTH_LUXR"/>
    <property type="match status" value="1"/>
</dbReference>